<reference evidence="2 3" key="2">
    <citation type="submission" date="2018-11" db="EMBL/GenBank/DDBJ databases">
        <authorList>
            <consortium name="Pathogen Informatics"/>
        </authorList>
    </citation>
    <scope>NUCLEOTIDE SEQUENCE [LARGE SCALE GENOMIC DNA]</scope>
    <source>
        <strain evidence="2">Dakar</strain>
        <strain evidence="3">Dakar, Senegal</strain>
    </source>
</reference>
<feature type="region of interest" description="Disordered" evidence="1">
    <location>
        <begin position="1"/>
        <end position="27"/>
    </location>
</feature>
<evidence type="ECO:0000313" key="4">
    <source>
        <dbReference type="WBParaSite" id="SCUD_0001038901-mRNA-1"/>
    </source>
</evidence>
<feature type="region of interest" description="Disordered" evidence="1">
    <location>
        <begin position="143"/>
        <end position="163"/>
    </location>
</feature>
<feature type="compositionally biased region" description="Polar residues" evidence="1">
    <location>
        <begin position="145"/>
        <end position="159"/>
    </location>
</feature>
<sequence length="194" mass="20952">IQIQTDSASEYSSETDGSDESEINNYSGCDSNLISSSKLSTNSSSQAIQSTIIELTDVNSNNNKVNASSHNLPGCDINATSFPSDTSGQLMQNSQVQKSDIIVKSDSQHVYFNSSVDTHNSINNNNNNSSTINHSNLSDCDKRNSSASLDSGRDSTYATGSEGSSGVSIEIVLSTFYWHSFCFPININSIFFNR</sequence>
<dbReference type="STRING" id="6186.A0A183K5W4"/>
<evidence type="ECO:0000256" key="1">
    <source>
        <dbReference type="SAM" id="MobiDB-lite"/>
    </source>
</evidence>
<accession>A0A183K5W4</accession>
<feature type="compositionally biased region" description="Polar residues" evidence="1">
    <location>
        <begin position="1"/>
        <end position="15"/>
    </location>
</feature>
<reference evidence="4" key="1">
    <citation type="submission" date="2016-06" db="UniProtKB">
        <authorList>
            <consortium name="WormBaseParasite"/>
        </authorList>
    </citation>
    <scope>IDENTIFICATION</scope>
</reference>
<dbReference type="EMBL" id="UZAK01033752">
    <property type="protein sequence ID" value="VDP39643.1"/>
    <property type="molecule type" value="Genomic_DNA"/>
</dbReference>
<protein>
    <submittedName>
        <fullName evidence="4">Serine/threonine-protein kinase DDB_G0282963</fullName>
    </submittedName>
</protein>
<dbReference type="Proteomes" id="UP000279833">
    <property type="component" value="Unassembled WGS sequence"/>
</dbReference>
<evidence type="ECO:0000313" key="3">
    <source>
        <dbReference type="Proteomes" id="UP000279833"/>
    </source>
</evidence>
<organism evidence="4">
    <name type="scientific">Schistosoma curassoni</name>
    <dbReference type="NCBI Taxonomy" id="6186"/>
    <lineage>
        <taxon>Eukaryota</taxon>
        <taxon>Metazoa</taxon>
        <taxon>Spiralia</taxon>
        <taxon>Lophotrochozoa</taxon>
        <taxon>Platyhelminthes</taxon>
        <taxon>Trematoda</taxon>
        <taxon>Digenea</taxon>
        <taxon>Strigeidida</taxon>
        <taxon>Schistosomatoidea</taxon>
        <taxon>Schistosomatidae</taxon>
        <taxon>Schistosoma</taxon>
    </lineage>
</organism>
<dbReference type="AlphaFoldDB" id="A0A183K5W4"/>
<name>A0A183K5W4_9TREM</name>
<keyword evidence="3" id="KW-1185">Reference proteome</keyword>
<dbReference type="WBParaSite" id="SCUD_0001038901-mRNA-1">
    <property type="protein sequence ID" value="SCUD_0001038901-mRNA-1"/>
    <property type="gene ID" value="SCUD_0001038901"/>
</dbReference>
<proteinExistence type="predicted"/>
<gene>
    <name evidence="2" type="ORF">SCUD_LOCUS10389</name>
</gene>
<evidence type="ECO:0000313" key="2">
    <source>
        <dbReference type="EMBL" id="VDP39643.1"/>
    </source>
</evidence>